<feature type="region of interest" description="Disordered" evidence="1">
    <location>
        <begin position="47"/>
        <end position="136"/>
    </location>
</feature>
<evidence type="ECO:0000313" key="4">
    <source>
        <dbReference type="Proteomes" id="UP000323454"/>
    </source>
</evidence>
<sequence>MATSHSRQPHAVARWWWRAPTWSRLLVSLGGGFVVVAVLVGTLGPTVPVRRTSNQAPEDTTVAAATPSATTVSAPTTSPPPATTTTMAPPAATATSTTTSIPPPPQPPPRTTAYTPPAPPPTTEEPAPPPRIVGVHPGAFCSPDGALGVTSDGTLMVCGTTATDKRDRWRRA</sequence>
<evidence type="ECO:0000313" key="3">
    <source>
        <dbReference type="EMBL" id="KAA2254957.1"/>
    </source>
</evidence>
<reference evidence="3 4" key="1">
    <citation type="submission" date="2019-09" db="EMBL/GenBank/DDBJ databases">
        <title>Goodfellowia gen. nov., a new genus of the Pseudonocardineae related to Actinoalloteichus, containing Goodfellowia coeruleoviolacea gen. nov., comb. nov. gen. nov., comb. nov.</title>
        <authorList>
            <person name="Labeda D."/>
        </authorList>
    </citation>
    <scope>NUCLEOTIDE SEQUENCE [LARGE SCALE GENOMIC DNA]</scope>
    <source>
        <strain evidence="3 4">AN110305</strain>
    </source>
</reference>
<name>A0A5B2WYG3_9PSEU</name>
<gene>
    <name evidence="3" type="ORF">F0L68_29745</name>
</gene>
<feature type="compositionally biased region" description="Low complexity" evidence="1">
    <location>
        <begin position="83"/>
        <end position="100"/>
    </location>
</feature>
<dbReference type="Proteomes" id="UP000323454">
    <property type="component" value="Unassembled WGS sequence"/>
</dbReference>
<proteinExistence type="predicted"/>
<protein>
    <submittedName>
        <fullName evidence="3">Uncharacterized protein</fullName>
    </submittedName>
</protein>
<feature type="compositionally biased region" description="Low complexity" evidence="1">
    <location>
        <begin position="60"/>
        <end position="76"/>
    </location>
</feature>
<keyword evidence="4" id="KW-1185">Reference proteome</keyword>
<accession>A0A5B2WYG3</accession>
<keyword evidence="2" id="KW-1133">Transmembrane helix</keyword>
<keyword evidence="2" id="KW-0812">Transmembrane</keyword>
<evidence type="ECO:0000256" key="1">
    <source>
        <dbReference type="SAM" id="MobiDB-lite"/>
    </source>
</evidence>
<dbReference type="EMBL" id="VUOB01000059">
    <property type="protein sequence ID" value="KAA2254957.1"/>
    <property type="molecule type" value="Genomic_DNA"/>
</dbReference>
<dbReference type="OrthoDB" id="4191207at2"/>
<dbReference type="RefSeq" id="WP_149853145.1">
    <property type="nucleotide sequence ID" value="NZ_VUOB01000059.1"/>
</dbReference>
<keyword evidence="2" id="KW-0472">Membrane</keyword>
<dbReference type="AlphaFoldDB" id="A0A5B2WYG3"/>
<feature type="transmembrane region" description="Helical" evidence="2">
    <location>
        <begin position="25"/>
        <end position="44"/>
    </location>
</feature>
<evidence type="ECO:0000256" key="2">
    <source>
        <dbReference type="SAM" id="Phobius"/>
    </source>
</evidence>
<reference evidence="3 4" key="2">
    <citation type="submission" date="2019-09" db="EMBL/GenBank/DDBJ databases">
        <authorList>
            <person name="Jin C."/>
        </authorList>
    </citation>
    <scope>NUCLEOTIDE SEQUENCE [LARGE SCALE GENOMIC DNA]</scope>
    <source>
        <strain evidence="3 4">AN110305</strain>
    </source>
</reference>
<organism evidence="3 4">
    <name type="scientific">Solihabitans fulvus</name>
    <dbReference type="NCBI Taxonomy" id="1892852"/>
    <lineage>
        <taxon>Bacteria</taxon>
        <taxon>Bacillati</taxon>
        <taxon>Actinomycetota</taxon>
        <taxon>Actinomycetes</taxon>
        <taxon>Pseudonocardiales</taxon>
        <taxon>Pseudonocardiaceae</taxon>
        <taxon>Solihabitans</taxon>
    </lineage>
</organism>
<feature type="compositionally biased region" description="Pro residues" evidence="1">
    <location>
        <begin position="101"/>
        <end position="131"/>
    </location>
</feature>
<comment type="caution">
    <text evidence="3">The sequence shown here is derived from an EMBL/GenBank/DDBJ whole genome shotgun (WGS) entry which is preliminary data.</text>
</comment>